<reference evidence="2 3" key="1">
    <citation type="submission" date="2018-10" db="EMBL/GenBank/DDBJ databases">
        <authorList>
            <person name="Ekblom R."/>
            <person name="Jareborg N."/>
        </authorList>
    </citation>
    <scope>NUCLEOTIDE SEQUENCE [LARGE SCALE GENOMIC DNA]</scope>
    <source>
        <tissue evidence="2">Muscle</tissue>
    </source>
</reference>
<proteinExistence type="predicted"/>
<keyword evidence="3" id="KW-1185">Reference proteome</keyword>
<dbReference type="EMBL" id="CYRY02002571">
    <property type="protein sequence ID" value="VCW67287.1"/>
    <property type="molecule type" value="Genomic_DNA"/>
</dbReference>
<accession>A0A9X9LFX8</accession>
<organism evidence="2 3">
    <name type="scientific">Gulo gulo</name>
    <name type="common">Wolverine</name>
    <name type="synonym">Gluton</name>
    <dbReference type="NCBI Taxonomy" id="48420"/>
    <lineage>
        <taxon>Eukaryota</taxon>
        <taxon>Metazoa</taxon>
        <taxon>Chordata</taxon>
        <taxon>Craniata</taxon>
        <taxon>Vertebrata</taxon>
        <taxon>Euteleostomi</taxon>
        <taxon>Mammalia</taxon>
        <taxon>Eutheria</taxon>
        <taxon>Laurasiatheria</taxon>
        <taxon>Carnivora</taxon>
        <taxon>Caniformia</taxon>
        <taxon>Musteloidea</taxon>
        <taxon>Mustelidae</taxon>
        <taxon>Guloninae</taxon>
        <taxon>Gulo</taxon>
    </lineage>
</organism>
<dbReference type="Proteomes" id="UP000269945">
    <property type="component" value="Unassembled WGS sequence"/>
</dbReference>
<feature type="compositionally biased region" description="Basic and acidic residues" evidence="1">
    <location>
        <begin position="20"/>
        <end position="32"/>
    </location>
</feature>
<protein>
    <submittedName>
        <fullName evidence="2">Uncharacterized protein</fullName>
    </submittedName>
</protein>
<feature type="non-terminal residue" evidence="2">
    <location>
        <position position="1"/>
    </location>
</feature>
<name>A0A9X9LFX8_GULGU</name>
<sequence length="82" mass="8738">RGAGGVGRGASPTPGAGRGLGKEVRDHQPEENRTFSFKISAPPVEFSTFRRGRPAPPQANISVAVHFVRPKTVVSFLNQSLV</sequence>
<feature type="region of interest" description="Disordered" evidence="1">
    <location>
        <begin position="1"/>
        <end position="32"/>
    </location>
</feature>
<gene>
    <name evidence="2" type="ORF">BN2614_LOCUS1</name>
</gene>
<evidence type="ECO:0000256" key="1">
    <source>
        <dbReference type="SAM" id="MobiDB-lite"/>
    </source>
</evidence>
<dbReference type="AlphaFoldDB" id="A0A9X9LFX8"/>
<feature type="non-terminal residue" evidence="2">
    <location>
        <position position="82"/>
    </location>
</feature>
<evidence type="ECO:0000313" key="2">
    <source>
        <dbReference type="EMBL" id="VCW67287.1"/>
    </source>
</evidence>
<evidence type="ECO:0000313" key="3">
    <source>
        <dbReference type="Proteomes" id="UP000269945"/>
    </source>
</evidence>
<comment type="caution">
    <text evidence="2">The sequence shown here is derived from an EMBL/GenBank/DDBJ whole genome shotgun (WGS) entry which is preliminary data.</text>
</comment>